<evidence type="ECO:0000256" key="13">
    <source>
        <dbReference type="ARBA" id="ARBA00023288"/>
    </source>
</evidence>
<dbReference type="Pfam" id="PF06481">
    <property type="entry name" value="COX_ARM"/>
    <property type="match status" value="1"/>
</dbReference>
<dbReference type="GO" id="GO:0005507">
    <property type="term" value="F:copper ion binding"/>
    <property type="evidence" value="ECO:0007669"/>
    <property type="project" value="InterPro"/>
</dbReference>
<dbReference type="InterPro" id="IPR006333">
    <property type="entry name" value="Cyt_o_ubiquinol_oxidase_su2"/>
</dbReference>
<evidence type="ECO:0000256" key="5">
    <source>
        <dbReference type="ARBA" id="ARBA00022660"/>
    </source>
</evidence>
<comment type="caution">
    <text evidence="19">The sequence shown here is derived from an EMBL/GenBank/DDBJ whole genome shotgun (WGS) entry which is preliminary data.</text>
</comment>
<dbReference type="PANTHER" id="PTHR22888:SF18">
    <property type="entry name" value="CYTOCHROME BO(3) UBIQUINOL OXIDASE SUBUNIT 2"/>
    <property type="match status" value="1"/>
</dbReference>
<dbReference type="InterPro" id="IPR011759">
    <property type="entry name" value="Cyt_c_oxidase_su2_TM_dom"/>
</dbReference>
<dbReference type="InterPro" id="IPR008972">
    <property type="entry name" value="Cupredoxin"/>
</dbReference>
<keyword evidence="9 16" id="KW-1133">Transmembrane helix</keyword>
<organism evidence="19 20">
    <name type="scientific">Halioxenophilus aromaticivorans</name>
    <dbReference type="NCBI Taxonomy" id="1306992"/>
    <lineage>
        <taxon>Bacteria</taxon>
        <taxon>Pseudomonadati</taxon>
        <taxon>Pseudomonadota</taxon>
        <taxon>Gammaproteobacteria</taxon>
        <taxon>Alteromonadales</taxon>
        <taxon>Alteromonadaceae</taxon>
        <taxon>Halioxenophilus</taxon>
    </lineage>
</organism>
<protein>
    <recommendedName>
        <fullName evidence="14">Ubiquinol oxidase subunit 2</fullName>
    </recommendedName>
</protein>
<dbReference type="InterPro" id="IPR010514">
    <property type="entry name" value="COX_ARM"/>
</dbReference>
<dbReference type="InterPro" id="IPR045187">
    <property type="entry name" value="CcO_II"/>
</dbReference>
<evidence type="ECO:0000256" key="16">
    <source>
        <dbReference type="SAM" id="Phobius"/>
    </source>
</evidence>
<dbReference type="GO" id="GO:0009486">
    <property type="term" value="F:cytochrome bo3 ubiquinol oxidase activity"/>
    <property type="evidence" value="ECO:0007669"/>
    <property type="project" value="InterPro"/>
</dbReference>
<evidence type="ECO:0000256" key="1">
    <source>
        <dbReference type="ARBA" id="ARBA00004651"/>
    </source>
</evidence>
<keyword evidence="11 14" id="KW-0472">Membrane</keyword>
<keyword evidence="6 16" id="KW-0812">Transmembrane</keyword>
<dbReference type="InterPro" id="IPR034227">
    <property type="entry name" value="CuRO_UO_II"/>
</dbReference>
<accession>A0AAV3U4V4</accession>
<keyword evidence="13" id="KW-0449">Lipoprotein</keyword>
<evidence type="ECO:0000256" key="9">
    <source>
        <dbReference type="ARBA" id="ARBA00022989"/>
    </source>
</evidence>
<evidence type="ECO:0000256" key="2">
    <source>
        <dbReference type="ARBA" id="ARBA00007866"/>
    </source>
</evidence>
<feature type="domain" description="Cytochrome oxidase subunit II transmembrane region profile" evidence="18">
    <location>
        <begin position="1"/>
        <end position="97"/>
    </location>
</feature>
<comment type="subcellular location">
    <subcellularLocation>
        <location evidence="1">Cell membrane</location>
        <topology evidence="1">Multi-pass membrane protein</topology>
    </subcellularLocation>
</comment>
<dbReference type="AlphaFoldDB" id="A0AAV3U4V4"/>
<keyword evidence="5 14" id="KW-0679">Respiratory chain</keyword>
<evidence type="ECO:0000256" key="4">
    <source>
        <dbReference type="ARBA" id="ARBA00022475"/>
    </source>
</evidence>
<feature type="transmembrane region" description="Helical" evidence="16">
    <location>
        <begin position="21"/>
        <end position="46"/>
    </location>
</feature>
<keyword evidence="3 14" id="KW-0813">Transport</keyword>
<dbReference type="PANTHER" id="PTHR22888">
    <property type="entry name" value="CYTOCHROME C OXIDASE, SUBUNIT II"/>
    <property type="match status" value="1"/>
</dbReference>
<evidence type="ECO:0000256" key="3">
    <source>
        <dbReference type="ARBA" id="ARBA00022448"/>
    </source>
</evidence>
<comment type="similarity">
    <text evidence="2 14">Belongs to the cytochrome c oxidase subunit 2 family.</text>
</comment>
<dbReference type="InterPro" id="IPR002429">
    <property type="entry name" value="CcO_II-like_C"/>
</dbReference>
<feature type="transmembrane region" description="Helical" evidence="16">
    <location>
        <begin position="66"/>
        <end position="87"/>
    </location>
</feature>
<evidence type="ECO:0000313" key="20">
    <source>
        <dbReference type="Proteomes" id="UP001409585"/>
    </source>
</evidence>
<evidence type="ECO:0000256" key="6">
    <source>
        <dbReference type="ARBA" id="ARBA00022692"/>
    </source>
</evidence>
<dbReference type="PROSITE" id="PS50857">
    <property type="entry name" value="COX2_CUA"/>
    <property type="match status" value="1"/>
</dbReference>
<gene>
    <name evidence="19" type="primary">cyoA</name>
    <name evidence="19" type="ORF">GCM10025791_29250</name>
</gene>
<keyword evidence="7" id="KW-0732">Signal</keyword>
<feature type="compositionally biased region" description="Low complexity" evidence="15">
    <location>
        <begin position="272"/>
        <end position="296"/>
    </location>
</feature>
<dbReference type="GO" id="GO:0042773">
    <property type="term" value="P:ATP synthesis coupled electron transport"/>
    <property type="evidence" value="ECO:0007669"/>
    <property type="project" value="TreeGrafter"/>
</dbReference>
<dbReference type="EMBL" id="BAABLX010000027">
    <property type="protein sequence ID" value="GAA4947651.1"/>
    <property type="molecule type" value="Genomic_DNA"/>
</dbReference>
<keyword evidence="8 14" id="KW-0249">Electron transport</keyword>
<dbReference type="NCBIfam" id="TIGR01433">
    <property type="entry name" value="CyoA"/>
    <property type="match status" value="1"/>
</dbReference>
<dbReference type="GO" id="GO:0005886">
    <property type="term" value="C:plasma membrane"/>
    <property type="evidence" value="ECO:0007669"/>
    <property type="project" value="UniProtKB-SubCell"/>
</dbReference>
<evidence type="ECO:0000256" key="14">
    <source>
        <dbReference type="PIRNR" id="PIRNR000292"/>
    </source>
</evidence>
<dbReference type="Gene3D" id="2.60.40.420">
    <property type="entry name" value="Cupredoxins - blue copper proteins"/>
    <property type="match status" value="1"/>
</dbReference>
<dbReference type="SUPFAM" id="SSF81464">
    <property type="entry name" value="Cytochrome c oxidase subunit II-like, transmembrane region"/>
    <property type="match status" value="1"/>
</dbReference>
<keyword evidence="10 14" id="KW-0560">Oxidoreductase</keyword>
<evidence type="ECO:0000259" key="18">
    <source>
        <dbReference type="PROSITE" id="PS50999"/>
    </source>
</evidence>
<evidence type="ECO:0000256" key="10">
    <source>
        <dbReference type="ARBA" id="ARBA00023002"/>
    </source>
</evidence>
<feature type="region of interest" description="Disordered" evidence="15">
    <location>
        <begin position="266"/>
        <end position="296"/>
    </location>
</feature>
<dbReference type="Gene3D" id="1.10.287.90">
    <property type="match status" value="1"/>
</dbReference>
<dbReference type="GO" id="GO:0016682">
    <property type="term" value="F:oxidoreductase activity, acting on diphenols and related substances as donors, oxygen as acceptor"/>
    <property type="evidence" value="ECO:0007669"/>
    <property type="project" value="InterPro"/>
</dbReference>
<sequence>MLASCGGILDPKGQVASHEKTLILVATGLMLIVVLPVIFMTIYFAWRYRASRSNEVYDPKWSRSHAIEAVIWLIPLVIILVLGTITWRSTHVLDPYKPLDDEQPPLVIEVVSLNWKWLFIYPEQGIATVNELVFPAHQHLQFKLTSESTMNSFFIPQLGSQIYCMAGMETKLHLVADEPGEFQGFSANYSGAGFSGMKFIAMATSPEAFADWVDEVKSAPNSLGQRQYQQLAEPSEAHAIEYFAQVEKGLFQQVMHKYMKNYNSWKSKSGDHAQGQHSSPHAAHQSGSASASAKES</sequence>
<evidence type="ECO:0000256" key="8">
    <source>
        <dbReference type="ARBA" id="ARBA00022982"/>
    </source>
</evidence>
<keyword evidence="20" id="KW-1185">Reference proteome</keyword>
<evidence type="ECO:0000259" key="17">
    <source>
        <dbReference type="PROSITE" id="PS50857"/>
    </source>
</evidence>
<keyword evidence="12" id="KW-0564">Palmitate</keyword>
<dbReference type="Proteomes" id="UP001409585">
    <property type="component" value="Unassembled WGS sequence"/>
</dbReference>
<reference evidence="20" key="1">
    <citation type="journal article" date="2019" name="Int. J. Syst. Evol. Microbiol.">
        <title>The Global Catalogue of Microorganisms (GCM) 10K type strain sequencing project: providing services to taxonomists for standard genome sequencing and annotation.</title>
        <authorList>
            <consortium name="The Broad Institute Genomics Platform"/>
            <consortium name="The Broad Institute Genome Sequencing Center for Infectious Disease"/>
            <person name="Wu L."/>
            <person name="Ma J."/>
        </authorList>
    </citation>
    <scope>NUCLEOTIDE SEQUENCE [LARGE SCALE GENOMIC DNA]</scope>
    <source>
        <strain evidence="20">JCM 19134</strain>
    </source>
</reference>
<evidence type="ECO:0000256" key="12">
    <source>
        <dbReference type="ARBA" id="ARBA00023139"/>
    </source>
</evidence>
<evidence type="ECO:0000256" key="15">
    <source>
        <dbReference type="SAM" id="MobiDB-lite"/>
    </source>
</evidence>
<dbReference type="PROSITE" id="PS50999">
    <property type="entry name" value="COX2_TM"/>
    <property type="match status" value="1"/>
</dbReference>
<proteinExistence type="inferred from homology"/>
<dbReference type="Pfam" id="PF00116">
    <property type="entry name" value="COX2"/>
    <property type="match status" value="1"/>
</dbReference>
<evidence type="ECO:0000256" key="7">
    <source>
        <dbReference type="ARBA" id="ARBA00022729"/>
    </source>
</evidence>
<dbReference type="GO" id="GO:0004129">
    <property type="term" value="F:cytochrome-c oxidase activity"/>
    <property type="evidence" value="ECO:0007669"/>
    <property type="project" value="UniProtKB-UniRule"/>
</dbReference>
<evidence type="ECO:0000313" key="19">
    <source>
        <dbReference type="EMBL" id="GAA4947651.1"/>
    </source>
</evidence>
<keyword evidence="4 14" id="KW-1003">Cell membrane</keyword>
<evidence type="ECO:0000256" key="11">
    <source>
        <dbReference type="ARBA" id="ARBA00023136"/>
    </source>
</evidence>
<dbReference type="InterPro" id="IPR036257">
    <property type="entry name" value="Cyt_c_oxidase_su2_TM_sf"/>
</dbReference>
<dbReference type="PIRSF" id="PIRSF000292">
    <property type="entry name" value="Ubi_od_II"/>
    <property type="match status" value="1"/>
</dbReference>
<dbReference type="CDD" id="cd04212">
    <property type="entry name" value="CuRO_UO_II"/>
    <property type="match status" value="1"/>
</dbReference>
<dbReference type="SUPFAM" id="SSF49503">
    <property type="entry name" value="Cupredoxins"/>
    <property type="match status" value="1"/>
</dbReference>
<name>A0AAV3U4V4_9ALTE</name>
<feature type="domain" description="Cytochrome oxidase subunit II copper A binding" evidence="17">
    <location>
        <begin position="103"/>
        <end position="215"/>
    </location>
</feature>